<gene>
    <name evidence="7" type="ORF">E2K98_17995</name>
    <name evidence="6" type="ORF">RCG21_05505</name>
</gene>
<sequence>MDIKWLKTFILAAKYENFRKAAEELFLTQPAVTKHIKRLEEYLHISLFVRTGKNVTLTSAGSRFLSSALKILNRYDDEMEEFEGWKQGYNRKLTIAVAPQIAASVLPIFLRTFIEQHPDIEVIINVVRSFEIGEDISLGKADIGLSRMKPIQTDLFYEIIHRDPVIMVAPNLEGKEQEQTHINEENVLQQFRLLTDNHPAYWDTLLSEIKRYYPRIRTIPVTQMEITKRFIETGLGISYLPLSIVQEELKNGKMVEIKPDKINLPDSFTYVITKRETPEAGEFSSSIRYWMREFEKK</sequence>
<comment type="caution">
    <text evidence="7">The sequence shown here is derived from an EMBL/GenBank/DDBJ whole genome shotgun (WGS) entry which is preliminary data.</text>
</comment>
<evidence type="ECO:0000256" key="3">
    <source>
        <dbReference type="ARBA" id="ARBA00023125"/>
    </source>
</evidence>
<dbReference type="PRINTS" id="PR00039">
    <property type="entry name" value="HTHLYSR"/>
</dbReference>
<dbReference type="Pfam" id="PF00126">
    <property type="entry name" value="HTH_1"/>
    <property type="match status" value="1"/>
</dbReference>
<dbReference type="EMBL" id="JAVGVR010000001">
    <property type="protein sequence ID" value="MDQ6595853.1"/>
    <property type="molecule type" value="Genomic_DNA"/>
</dbReference>
<dbReference type="FunFam" id="1.10.10.10:FF:000001">
    <property type="entry name" value="LysR family transcriptional regulator"/>
    <property type="match status" value="1"/>
</dbReference>
<dbReference type="EMBL" id="SMYO01000008">
    <property type="protein sequence ID" value="TDK59816.1"/>
    <property type="molecule type" value="Genomic_DNA"/>
</dbReference>
<evidence type="ECO:0000313" key="9">
    <source>
        <dbReference type="Proteomes" id="UP001178888"/>
    </source>
</evidence>
<name>A0A4V3ATG3_9BACI</name>
<dbReference type="SUPFAM" id="SSF53850">
    <property type="entry name" value="Periplasmic binding protein-like II"/>
    <property type="match status" value="1"/>
</dbReference>
<evidence type="ECO:0000313" key="7">
    <source>
        <dbReference type="EMBL" id="TDK59816.1"/>
    </source>
</evidence>
<dbReference type="RefSeq" id="WP_133336525.1">
    <property type="nucleotide sequence ID" value="NZ_JAVGVR010000001.1"/>
</dbReference>
<dbReference type="PANTHER" id="PTHR30126:SF64">
    <property type="entry name" value="HTH-TYPE TRANSCRIPTIONAL REGULATOR CITR"/>
    <property type="match status" value="1"/>
</dbReference>
<dbReference type="Pfam" id="PF03466">
    <property type="entry name" value="LysR_substrate"/>
    <property type="match status" value="1"/>
</dbReference>
<comment type="similarity">
    <text evidence="1">Belongs to the LysR transcriptional regulatory family.</text>
</comment>
<reference evidence="6" key="2">
    <citation type="submission" date="2023-08" db="EMBL/GenBank/DDBJ databases">
        <title>Nitrogen cycling bacteria in agricultural field soils.</title>
        <authorList>
            <person name="Jang J."/>
        </authorList>
    </citation>
    <scope>NUCLEOTIDE SEQUENCE</scope>
    <source>
        <strain evidence="6">PS3-36</strain>
    </source>
</reference>
<reference evidence="7 8" key="1">
    <citation type="submission" date="2019-03" db="EMBL/GenBank/DDBJ databases">
        <title>Bacillus niacini sp. nov. a Nicotinate-Metabolizing Mesophile Isolated from Soil.</title>
        <authorList>
            <person name="Zhang G."/>
        </authorList>
    </citation>
    <scope>NUCLEOTIDE SEQUENCE [LARGE SCALE GENOMIC DNA]</scope>
    <source>
        <strain evidence="7 8">WN066</strain>
    </source>
</reference>
<accession>A0A4V3ATG3</accession>
<dbReference type="InterPro" id="IPR000847">
    <property type="entry name" value="LysR_HTH_N"/>
</dbReference>
<evidence type="ECO:0000256" key="2">
    <source>
        <dbReference type="ARBA" id="ARBA00023015"/>
    </source>
</evidence>
<keyword evidence="3" id="KW-0238">DNA-binding</keyword>
<dbReference type="GO" id="GO:0000976">
    <property type="term" value="F:transcription cis-regulatory region binding"/>
    <property type="evidence" value="ECO:0007669"/>
    <property type="project" value="TreeGrafter"/>
</dbReference>
<dbReference type="PANTHER" id="PTHR30126">
    <property type="entry name" value="HTH-TYPE TRANSCRIPTIONAL REGULATOR"/>
    <property type="match status" value="1"/>
</dbReference>
<protein>
    <submittedName>
        <fullName evidence="7">LysR family transcriptional regulator</fullName>
    </submittedName>
</protein>
<dbReference type="InterPro" id="IPR036390">
    <property type="entry name" value="WH_DNA-bd_sf"/>
</dbReference>
<evidence type="ECO:0000259" key="5">
    <source>
        <dbReference type="PROSITE" id="PS50931"/>
    </source>
</evidence>
<dbReference type="InterPro" id="IPR005119">
    <property type="entry name" value="LysR_subst-bd"/>
</dbReference>
<feature type="domain" description="HTH lysR-type" evidence="5">
    <location>
        <begin position="1"/>
        <end position="58"/>
    </location>
</feature>
<evidence type="ECO:0000313" key="8">
    <source>
        <dbReference type="Proteomes" id="UP000295132"/>
    </source>
</evidence>
<proteinExistence type="inferred from homology"/>
<evidence type="ECO:0000256" key="1">
    <source>
        <dbReference type="ARBA" id="ARBA00009437"/>
    </source>
</evidence>
<dbReference type="Proteomes" id="UP001178888">
    <property type="component" value="Unassembled WGS sequence"/>
</dbReference>
<dbReference type="CDD" id="cd05466">
    <property type="entry name" value="PBP2_LTTR_substrate"/>
    <property type="match status" value="1"/>
</dbReference>
<keyword evidence="9" id="KW-1185">Reference proteome</keyword>
<organism evidence="7 8">
    <name type="scientific">Bacillus salipaludis</name>
    <dbReference type="NCBI Taxonomy" id="2547811"/>
    <lineage>
        <taxon>Bacteria</taxon>
        <taxon>Bacillati</taxon>
        <taxon>Bacillota</taxon>
        <taxon>Bacilli</taxon>
        <taxon>Bacillales</taxon>
        <taxon>Bacillaceae</taxon>
        <taxon>Bacillus</taxon>
    </lineage>
</organism>
<keyword evidence="2" id="KW-0805">Transcription regulation</keyword>
<dbReference type="AlphaFoldDB" id="A0A4V3ATG3"/>
<dbReference type="Proteomes" id="UP000295132">
    <property type="component" value="Unassembled WGS sequence"/>
</dbReference>
<dbReference type="GO" id="GO:0003700">
    <property type="term" value="F:DNA-binding transcription factor activity"/>
    <property type="evidence" value="ECO:0007669"/>
    <property type="project" value="InterPro"/>
</dbReference>
<keyword evidence="4" id="KW-0804">Transcription</keyword>
<evidence type="ECO:0000256" key="4">
    <source>
        <dbReference type="ARBA" id="ARBA00023163"/>
    </source>
</evidence>
<evidence type="ECO:0000313" key="6">
    <source>
        <dbReference type="EMBL" id="MDQ6595853.1"/>
    </source>
</evidence>
<dbReference type="SUPFAM" id="SSF46785">
    <property type="entry name" value="Winged helix' DNA-binding domain"/>
    <property type="match status" value="1"/>
</dbReference>
<dbReference type="InterPro" id="IPR036388">
    <property type="entry name" value="WH-like_DNA-bd_sf"/>
</dbReference>
<dbReference type="Gene3D" id="3.40.190.290">
    <property type="match status" value="1"/>
</dbReference>
<dbReference type="PROSITE" id="PS50931">
    <property type="entry name" value="HTH_LYSR"/>
    <property type="match status" value="1"/>
</dbReference>
<dbReference type="Gene3D" id="1.10.10.10">
    <property type="entry name" value="Winged helix-like DNA-binding domain superfamily/Winged helix DNA-binding domain"/>
    <property type="match status" value="1"/>
</dbReference>